<dbReference type="KEGG" id="acan:ACA1_203050"/>
<accession>L8GW33</accession>
<dbReference type="GeneID" id="14917041"/>
<dbReference type="SUPFAM" id="SSF50978">
    <property type="entry name" value="WD40 repeat-like"/>
    <property type="match status" value="1"/>
</dbReference>
<keyword evidence="2" id="KW-0677">Repeat</keyword>
<dbReference type="EMBL" id="KB008001">
    <property type="protein sequence ID" value="ELR16301.1"/>
    <property type="molecule type" value="Genomic_DNA"/>
</dbReference>
<dbReference type="InterPro" id="IPR019775">
    <property type="entry name" value="WD40_repeat_CS"/>
</dbReference>
<proteinExistence type="predicted"/>
<reference evidence="4 5" key="1">
    <citation type="journal article" date="2013" name="Genome Biol.">
        <title>Genome of Acanthamoeba castellanii highlights extensive lateral gene transfer and early evolution of tyrosine kinase signaling.</title>
        <authorList>
            <person name="Clarke M."/>
            <person name="Lohan A.J."/>
            <person name="Liu B."/>
            <person name="Lagkouvardos I."/>
            <person name="Roy S."/>
            <person name="Zafar N."/>
            <person name="Bertelli C."/>
            <person name="Schilde C."/>
            <person name="Kianianmomeni A."/>
            <person name="Burglin T.R."/>
            <person name="Frech C."/>
            <person name="Turcotte B."/>
            <person name="Kopec K.O."/>
            <person name="Synnott J.M."/>
            <person name="Choo C."/>
            <person name="Paponov I."/>
            <person name="Finkler A."/>
            <person name="Soon Heng Tan C."/>
            <person name="Hutchins A.P."/>
            <person name="Weinmeier T."/>
            <person name="Rattei T."/>
            <person name="Chu J.S."/>
            <person name="Gimenez G."/>
            <person name="Irimia M."/>
            <person name="Rigden D.J."/>
            <person name="Fitzpatrick D.A."/>
            <person name="Lorenzo-Morales J."/>
            <person name="Bateman A."/>
            <person name="Chiu C.H."/>
            <person name="Tang P."/>
            <person name="Hegemann P."/>
            <person name="Fromm H."/>
            <person name="Raoult D."/>
            <person name="Greub G."/>
            <person name="Miranda-Saavedra D."/>
            <person name="Chen N."/>
            <person name="Nash P."/>
            <person name="Ginger M.L."/>
            <person name="Horn M."/>
            <person name="Schaap P."/>
            <person name="Caler L."/>
            <person name="Loftus B."/>
        </authorList>
    </citation>
    <scope>NUCLEOTIDE SEQUENCE [LARGE SCALE GENOMIC DNA]</scope>
    <source>
        <strain evidence="4 5">Neff</strain>
    </source>
</reference>
<dbReference type="PRINTS" id="PR00320">
    <property type="entry name" value="GPROTEINBRPT"/>
</dbReference>
<evidence type="ECO:0000256" key="3">
    <source>
        <dbReference type="PROSITE-ProRule" id="PRU00221"/>
    </source>
</evidence>
<dbReference type="PANTHER" id="PTHR19879:SF9">
    <property type="entry name" value="TRANSCRIPTION INITIATION FACTOR TFIID SUBUNIT 5"/>
    <property type="match status" value="1"/>
</dbReference>
<dbReference type="Pfam" id="PF00400">
    <property type="entry name" value="WD40"/>
    <property type="match status" value="5"/>
</dbReference>
<dbReference type="VEuPathDB" id="AmoebaDB:ACA1_203050"/>
<sequence length="283" mass="30566">MAEAGRAGPQRTVRQRATLTGHTQAVTAVRFSPDAKYFASASGDKTVKVWRLSDGALEITLGGENGHTGGISDVAWSHDSALLASCSDDRTTKVWDRATGTLKHNLSGHSNFVVSVDFHPKTYELASGSYDTKLFLWDVAGEKGRLRKIMVKHTAPVATVRYSKDGKYLLSTSYDGSCQVWNAVSGDLVKTISQSLVPITYKAHRNAKYALFSIALPGAKMVVSVSEDGWLYCWDLQSSTLLHKVKAHDGVALGMDAQGTTLITSGLTDNSIKIWDLVTTPAS</sequence>
<dbReference type="InterPro" id="IPR015943">
    <property type="entry name" value="WD40/YVTN_repeat-like_dom_sf"/>
</dbReference>
<feature type="repeat" description="WD" evidence="3">
    <location>
        <begin position="64"/>
        <end position="105"/>
    </location>
</feature>
<keyword evidence="5" id="KW-1185">Reference proteome</keyword>
<feature type="repeat" description="WD" evidence="3">
    <location>
        <begin position="262"/>
        <end position="283"/>
    </location>
</feature>
<dbReference type="RefSeq" id="XP_004338314.1">
    <property type="nucleotide sequence ID" value="XM_004338266.1"/>
</dbReference>
<dbReference type="SMART" id="SM00320">
    <property type="entry name" value="WD40"/>
    <property type="match status" value="6"/>
</dbReference>
<dbReference type="PROSITE" id="PS00678">
    <property type="entry name" value="WD_REPEATS_1"/>
    <property type="match status" value="2"/>
</dbReference>
<keyword evidence="1 3" id="KW-0853">WD repeat</keyword>
<evidence type="ECO:0000256" key="2">
    <source>
        <dbReference type="ARBA" id="ARBA00022737"/>
    </source>
</evidence>
<dbReference type="InterPro" id="IPR020472">
    <property type="entry name" value="WD40_PAC1"/>
</dbReference>
<dbReference type="STRING" id="1257118.L8GW33"/>
<name>L8GW33_ACACF</name>
<evidence type="ECO:0000313" key="4">
    <source>
        <dbReference type="EMBL" id="ELR16301.1"/>
    </source>
</evidence>
<organism evidence="4 5">
    <name type="scientific">Acanthamoeba castellanii (strain ATCC 30010 / Neff)</name>
    <dbReference type="NCBI Taxonomy" id="1257118"/>
    <lineage>
        <taxon>Eukaryota</taxon>
        <taxon>Amoebozoa</taxon>
        <taxon>Discosea</taxon>
        <taxon>Longamoebia</taxon>
        <taxon>Centramoebida</taxon>
        <taxon>Acanthamoebidae</taxon>
        <taxon>Acanthamoeba</taxon>
    </lineage>
</organism>
<evidence type="ECO:0000313" key="5">
    <source>
        <dbReference type="Proteomes" id="UP000011083"/>
    </source>
</evidence>
<gene>
    <name evidence="4" type="ORF">ACA1_203050</name>
</gene>
<dbReference type="PANTHER" id="PTHR19879">
    <property type="entry name" value="TRANSCRIPTION INITIATION FACTOR TFIID"/>
    <property type="match status" value="1"/>
</dbReference>
<dbReference type="Gene3D" id="2.130.10.10">
    <property type="entry name" value="YVTN repeat-like/Quinoprotein amine dehydrogenase"/>
    <property type="match status" value="1"/>
</dbReference>
<dbReference type="Proteomes" id="UP000011083">
    <property type="component" value="Unassembled WGS sequence"/>
</dbReference>
<dbReference type="PROSITE" id="PS50294">
    <property type="entry name" value="WD_REPEATS_REGION"/>
    <property type="match status" value="5"/>
</dbReference>
<feature type="repeat" description="WD" evidence="3">
    <location>
        <begin position="150"/>
        <end position="191"/>
    </location>
</feature>
<dbReference type="AlphaFoldDB" id="L8GW33"/>
<evidence type="ECO:0000256" key="1">
    <source>
        <dbReference type="ARBA" id="ARBA00022574"/>
    </source>
</evidence>
<dbReference type="InterPro" id="IPR001680">
    <property type="entry name" value="WD40_rpt"/>
</dbReference>
<dbReference type="InterPro" id="IPR036322">
    <property type="entry name" value="WD40_repeat_dom_sf"/>
</dbReference>
<dbReference type="CDD" id="cd00200">
    <property type="entry name" value="WD40"/>
    <property type="match status" value="1"/>
</dbReference>
<feature type="repeat" description="WD" evidence="3">
    <location>
        <begin position="19"/>
        <end position="60"/>
    </location>
</feature>
<protein>
    <submittedName>
        <fullName evidence="4">WD domain, Gbeta repeat, domain containing protein</fullName>
    </submittedName>
</protein>
<dbReference type="OrthoDB" id="674604at2759"/>
<feature type="repeat" description="WD" evidence="3">
    <location>
        <begin position="106"/>
        <end position="139"/>
    </location>
</feature>
<dbReference type="PROSITE" id="PS50082">
    <property type="entry name" value="WD_REPEATS_2"/>
    <property type="match status" value="5"/>
</dbReference>